<comment type="caution">
    <text evidence="6">The sequence shown here is derived from an EMBL/GenBank/DDBJ whole genome shotgun (WGS) entry which is preliminary data.</text>
</comment>
<sequence>MKLELYHVPFFLAQPRLPNFQGFLANPPVHIHFINTIKSIMAEHPSFTLAGLLAVGGTAGYLRTRSTPSLVAGLVLGASYGYAGYRIKQNQDYGTELALGNSIALFGSAIPRIVKTGGRAPVPIALGATGALATYYYQRKVREFRYGV</sequence>
<organism evidence="6 7">
    <name type="scientific">Periconia digitata</name>
    <dbReference type="NCBI Taxonomy" id="1303443"/>
    <lineage>
        <taxon>Eukaryota</taxon>
        <taxon>Fungi</taxon>
        <taxon>Dikarya</taxon>
        <taxon>Ascomycota</taxon>
        <taxon>Pezizomycotina</taxon>
        <taxon>Dothideomycetes</taxon>
        <taxon>Pleosporomycetidae</taxon>
        <taxon>Pleosporales</taxon>
        <taxon>Massarineae</taxon>
        <taxon>Periconiaceae</taxon>
        <taxon>Periconia</taxon>
    </lineage>
</organism>
<dbReference type="OrthoDB" id="5620at2759"/>
<dbReference type="AlphaFoldDB" id="A0A9W4URP9"/>
<dbReference type="InterPro" id="IPR044890">
    <property type="entry name" value="TMEM14_sf"/>
</dbReference>
<gene>
    <name evidence="6" type="ORF">PDIGIT_LOCUS13061</name>
</gene>
<dbReference type="Pfam" id="PF03647">
    <property type="entry name" value="Tmemb_14"/>
    <property type="match status" value="1"/>
</dbReference>
<evidence type="ECO:0000256" key="4">
    <source>
        <dbReference type="ARBA" id="ARBA00022989"/>
    </source>
</evidence>
<accession>A0A9W4URP9</accession>
<evidence type="ECO:0000256" key="2">
    <source>
        <dbReference type="ARBA" id="ARBA00007590"/>
    </source>
</evidence>
<keyword evidence="7" id="KW-1185">Reference proteome</keyword>
<dbReference type="InterPro" id="IPR005349">
    <property type="entry name" value="TMEM14"/>
</dbReference>
<dbReference type="PANTHER" id="PTHR12668:SF53">
    <property type="entry name" value="TMEM14 PROTEIN HOMOLOG YJR085C"/>
    <property type="match status" value="1"/>
</dbReference>
<name>A0A9W4URP9_9PLEO</name>
<dbReference type="Gene3D" id="1.10.10.1740">
    <property type="entry name" value="Transmembrane protein 14-like"/>
    <property type="match status" value="1"/>
</dbReference>
<dbReference type="EMBL" id="CAOQHR010000009">
    <property type="protein sequence ID" value="CAI6339897.1"/>
    <property type="molecule type" value="Genomic_DNA"/>
</dbReference>
<evidence type="ECO:0000256" key="5">
    <source>
        <dbReference type="ARBA" id="ARBA00023136"/>
    </source>
</evidence>
<protein>
    <recommendedName>
        <fullName evidence="8">Transmembrane protein 14</fullName>
    </recommendedName>
</protein>
<keyword evidence="3" id="KW-0812">Transmembrane</keyword>
<evidence type="ECO:0000256" key="3">
    <source>
        <dbReference type="ARBA" id="ARBA00022692"/>
    </source>
</evidence>
<comment type="similarity">
    <text evidence="2">Belongs to the TMEM14 family.</text>
</comment>
<dbReference type="Proteomes" id="UP001152607">
    <property type="component" value="Unassembled WGS sequence"/>
</dbReference>
<keyword evidence="5" id="KW-0472">Membrane</keyword>
<evidence type="ECO:0000313" key="7">
    <source>
        <dbReference type="Proteomes" id="UP001152607"/>
    </source>
</evidence>
<keyword evidence="4" id="KW-1133">Transmembrane helix</keyword>
<dbReference type="GO" id="GO:0016020">
    <property type="term" value="C:membrane"/>
    <property type="evidence" value="ECO:0007669"/>
    <property type="project" value="UniProtKB-SubCell"/>
</dbReference>
<evidence type="ECO:0000313" key="6">
    <source>
        <dbReference type="EMBL" id="CAI6339897.1"/>
    </source>
</evidence>
<evidence type="ECO:0008006" key="8">
    <source>
        <dbReference type="Google" id="ProtNLM"/>
    </source>
</evidence>
<dbReference type="PANTHER" id="PTHR12668">
    <property type="entry name" value="TRANSMEMBRANE PROTEIN 14, 15"/>
    <property type="match status" value="1"/>
</dbReference>
<evidence type="ECO:0000256" key="1">
    <source>
        <dbReference type="ARBA" id="ARBA00004370"/>
    </source>
</evidence>
<comment type="subcellular location">
    <subcellularLocation>
        <location evidence="1">Membrane</location>
    </subcellularLocation>
</comment>
<proteinExistence type="inferred from homology"/>
<reference evidence="6" key="1">
    <citation type="submission" date="2023-01" db="EMBL/GenBank/DDBJ databases">
        <authorList>
            <person name="Van Ghelder C."/>
            <person name="Rancurel C."/>
        </authorList>
    </citation>
    <scope>NUCLEOTIDE SEQUENCE</scope>
    <source>
        <strain evidence="6">CNCM I-4278</strain>
    </source>
</reference>